<dbReference type="RefSeq" id="WP_122254495.1">
    <property type="nucleotide sequence ID" value="NZ_RDQL01000017.1"/>
</dbReference>
<accession>A0A3M6Q0R0</accession>
<evidence type="ECO:0000313" key="2">
    <source>
        <dbReference type="EMBL" id="RMW96853.1"/>
    </source>
</evidence>
<dbReference type="PANTHER" id="PTHR43194">
    <property type="entry name" value="HYDROLASE ALPHA/BETA FOLD FAMILY"/>
    <property type="match status" value="1"/>
</dbReference>
<reference evidence="2 3" key="1">
    <citation type="submission" date="2018-10" db="EMBL/GenBank/DDBJ databases">
        <title>Comamonadaceae CDC group NO-1 genome sequencing and assembly.</title>
        <authorList>
            <person name="Bernier A.-M."/>
            <person name="Bernard K."/>
        </authorList>
    </citation>
    <scope>NUCLEOTIDE SEQUENCE [LARGE SCALE GENOMIC DNA]</scope>
    <source>
        <strain evidence="2 3">NML161473</strain>
    </source>
</reference>
<organism evidence="2 3">
    <name type="scientific">Allofranklinella schreckenbergeri</name>
    <dbReference type="NCBI Taxonomy" id="1076744"/>
    <lineage>
        <taxon>Bacteria</taxon>
        <taxon>Pseudomonadati</taxon>
        <taxon>Pseudomonadota</taxon>
        <taxon>Betaproteobacteria</taxon>
        <taxon>Burkholderiales</taxon>
        <taxon>Comamonadaceae</taxon>
        <taxon>Allofranklinella</taxon>
    </lineage>
</organism>
<proteinExistence type="predicted"/>
<evidence type="ECO:0000259" key="1">
    <source>
        <dbReference type="Pfam" id="PF12697"/>
    </source>
</evidence>
<dbReference type="PRINTS" id="PR00111">
    <property type="entry name" value="ABHYDROLASE"/>
</dbReference>
<keyword evidence="3" id="KW-1185">Reference proteome</keyword>
<dbReference type="SUPFAM" id="SSF53474">
    <property type="entry name" value="alpha/beta-Hydrolases"/>
    <property type="match status" value="1"/>
</dbReference>
<dbReference type="InterPro" id="IPR000073">
    <property type="entry name" value="AB_hydrolase_1"/>
</dbReference>
<dbReference type="PANTHER" id="PTHR43194:SF2">
    <property type="entry name" value="PEROXISOMAL MEMBRANE PROTEIN LPX1"/>
    <property type="match status" value="1"/>
</dbReference>
<dbReference type="Gene3D" id="3.40.50.1820">
    <property type="entry name" value="alpha/beta hydrolase"/>
    <property type="match status" value="1"/>
</dbReference>
<evidence type="ECO:0000313" key="3">
    <source>
        <dbReference type="Proteomes" id="UP000267035"/>
    </source>
</evidence>
<protein>
    <submittedName>
        <fullName evidence="2">Alpha/beta fold hydrolase</fullName>
    </submittedName>
</protein>
<dbReference type="GO" id="GO:0016787">
    <property type="term" value="F:hydrolase activity"/>
    <property type="evidence" value="ECO:0007669"/>
    <property type="project" value="UniProtKB-KW"/>
</dbReference>
<feature type="domain" description="AB hydrolase-1" evidence="1">
    <location>
        <begin position="14"/>
        <end position="230"/>
    </location>
</feature>
<dbReference type="Pfam" id="PF12697">
    <property type="entry name" value="Abhydrolase_6"/>
    <property type="match status" value="1"/>
</dbReference>
<dbReference type="InterPro" id="IPR050228">
    <property type="entry name" value="Carboxylesterase_BioH"/>
</dbReference>
<comment type="caution">
    <text evidence="2">The sequence shown here is derived from an EMBL/GenBank/DDBJ whole genome shotgun (WGS) entry which is preliminary data.</text>
</comment>
<dbReference type="Proteomes" id="UP000267035">
    <property type="component" value="Unassembled WGS sequence"/>
</dbReference>
<name>A0A3M6Q0R0_9BURK</name>
<dbReference type="AlphaFoldDB" id="A0A3M6Q0R0"/>
<gene>
    <name evidence="2" type="ORF">EBQ25_10650</name>
</gene>
<dbReference type="InterPro" id="IPR029058">
    <property type="entry name" value="AB_hydrolase_fold"/>
</dbReference>
<dbReference type="EMBL" id="RDQL01000017">
    <property type="protein sequence ID" value="RMW96853.1"/>
    <property type="molecule type" value="Genomic_DNA"/>
</dbReference>
<keyword evidence="2" id="KW-0378">Hydrolase</keyword>
<sequence>MPAATPTPAPSLPLLLIPGLACSPRLFAPQLPALWRYGPVTIAQPTHGENMAEMAARILQSAPPQCVLMGLSMGGYIAFEILRQAPQRVRALALLDTSARPDTDEARQQRLRMVALAQQGKLPLAVEMNYPRSVHPSRAGDAALRATVQAMAQETGVDAFVRQQTAIMGRPDSRPALARIACPSLVLVGDADAITPPEVAAEIAAAIPGAQLRTIAHCGHLSTLEQPEAVTTALCQWLDGLLAHGQITAP</sequence>